<dbReference type="EMBL" id="AFGF01000036">
    <property type="protein sequence ID" value="EGO65081.1"/>
    <property type="molecule type" value="Genomic_DNA"/>
</dbReference>
<keyword evidence="2" id="KW-1185">Reference proteome</keyword>
<dbReference type="AlphaFoldDB" id="F7NFU7"/>
<dbReference type="InterPro" id="IPR044000">
    <property type="entry name" value="Phage_tube_2"/>
</dbReference>
<reference evidence="1 2" key="1">
    <citation type="journal article" date="2011" name="EMBO J.">
        <title>Structural diversity of bacterial flagellar motors.</title>
        <authorList>
            <person name="Chen S."/>
            <person name="Beeby M."/>
            <person name="Murphy G.E."/>
            <person name="Leadbetter J.R."/>
            <person name="Hendrixson D.R."/>
            <person name="Briegel A."/>
            <person name="Li Z."/>
            <person name="Shi J."/>
            <person name="Tocheva E.I."/>
            <person name="Muller A."/>
            <person name="Dobro M.J."/>
            <person name="Jensen G.J."/>
        </authorList>
    </citation>
    <scope>NUCLEOTIDE SEQUENCE [LARGE SCALE GENOMIC DNA]</scope>
    <source>
        <strain evidence="1 2">DSM 6540</strain>
    </source>
</reference>
<comment type="caution">
    <text evidence="1">The sequence shown here is derived from an EMBL/GenBank/DDBJ whole genome shotgun (WGS) entry which is preliminary data.</text>
</comment>
<name>F7NFU7_9FIRM</name>
<organism evidence="1 2">
    <name type="scientific">Acetonema longum DSM 6540</name>
    <dbReference type="NCBI Taxonomy" id="1009370"/>
    <lineage>
        <taxon>Bacteria</taxon>
        <taxon>Bacillati</taxon>
        <taxon>Bacillota</taxon>
        <taxon>Negativicutes</taxon>
        <taxon>Acetonemataceae</taxon>
        <taxon>Acetonema</taxon>
    </lineage>
</organism>
<dbReference type="STRING" id="1009370.ALO_04653"/>
<dbReference type="Proteomes" id="UP000003240">
    <property type="component" value="Unassembled WGS sequence"/>
</dbReference>
<proteinExistence type="predicted"/>
<protein>
    <submittedName>
        <fullName evidence="1">Uncharacterized protein</fullName>
    </submittedName>
</protein>
<gene>
    <name evidence="1" type="ORF">ALO_04653</name>
</gene>
<dbReference type="eggNOG" id="ENOG502Z80P">
    <property type="taxonomic scope" value="Bacteria"/>
</dbReference>
<dbReference type="OrthoDB" id="1680496at2"/>
<accession>F7NFU7</accession>
<sequence>MQAKGSKGQLILAYETAYGQTPSPASTVKLPFNKNTLTAKQTLTEAQTITGRRDAAVPVRGKVDVNGNLVVPMDAKFIGYWLKAMLGDPATTGSDTYTHVFKPGDSMPSLVLEKGFTDINAFTLYNGCKVNQFSLSLGGDSELTASLDILGAKETLGTASFAATPLDLPLVRFNHFQATVEENGQVLANCTGVDLNLGFGLDGDIYSISGQGCRTAISEGPLQVSGTVEVLFEDQTLLNKAINGTESSLKITLTNGDYSFELLLPEIVYERTSPGIESAKGILISLPFKGYYENNAAETSIQATLVNDVASYAME</sequence>
<dbReference type="Pfam" id="PF18906">
    <property type="entry name" value="Phage_tube_2"/>
    <property type="match status" value="1"/>
</dbReference>
<evidence type="ECO:0000313" key="2">
    <source>
        <dbReference type="Proteomes" id="UP000003240"/>
    </source>
</evidence>
<dbReference type="RefSeq" id="WP_004093263.1">
    <property type="nucleotide sequence ID" value="NZ_AFGF01000036.1"/>
</dbReference>
<evidence type="ECO:0000313" key="1">
    <source>
        <dbReference type="EMBL" id="EGO65081.1"/>
    </source>
</evidence>